<reference evidence="5" key="3">
    <citation type="submission" date="2025-09" db="UniProtKB">
        <authorList>
            <consortium name="Ensembl"/>
        </authorList>
    </citation>
    <scope>IDENTIFICATION</scope>
</reference>
<dbReference type="Pfam" id="PF00789">
    <property type="entry name" value="UBX"/>
    <property type="match status" value="1"/>
</dbReference>
<evidence type="ECO:0000259" key="4">
    <source>
        <dbReference type="PROSITE" id="PS50033"/>
    </source>
</evidence>
<dbReference type="GO" id="GO:0005783">
    <property type="term" value="C:endoplasmic reticulum"/>
    <property type="evidence" value="ECO:0007669"/>
    <property type="project" value="TreeGrafter"/>
</dbReference>
<feature type="compositionally biased region" description="Basic and acidic residues" evidence="2">
    <location>
        <begin position="166"/>
        <end position="189"/>
    </location>
</feature>
<accession>H2Z2E8</accession>
<dbReference type="SUPFAM" id="SSF54236">
    <property type="entry name" value="Ubiquitin-like"/>
    <property type="match status" value="1"/>
</dbReference>
<protein>
    <recommendedName>
        <fullName evidence="1">UBX domain-containing protein 4</fullName>
    </recommendedName>
</protein>
<feature type="transmembrane region" description="Helical" evidence="3">
    <location>
        <begin position="110"/>
        <end position="129"/>
    </location>
</feature>
<dbReference type="InterPro" id="IPR029071">
    <property type="entry name" value="Ubiquitin-like_domsf"/>
</dbReference>
<keyword evidence="3" id="KW-0812">Transmembrane</keyword>
<dbReference type="InterPro" id="IPR001012">
    <property type="entry name" value="UBX_dom"/>
</dbReference>
<dbReference type="SMART" id="SM00166">
    <property type="entry name" value="UBX"/>
    <property type="match status" value="1"/>
</dbReference>
<evidence type="ECO:0000256" key="3">
    <source>
        <dbReference type="SAM" id="Phobius"/>
    </source>
</evidence>
<reference evidence="5" key="2">
    <citation type="submission" date="2025-08" db="UniProtKB">
        <authorList>
            <consortium name="Ensembl"/>
        </authorList>
    </citation>
    <scope>IDENTIFICATION</scope>
</reference>
<dbReference type="AlphaFoldDB" id="H2Z2E8"/>
<evidence type="ECO:0000313" key="6">
    <source>
        <dbReference type="Proteomes" id="UP000007875"/>
    </source>
</evidence>
<dbReference type="PROSITE" id="PS50033">
    <property type="entry name" value="UBX"/>
    <property type="match status" value="1"/>
</dbReference>
<name>H2Z2E8_CIOSA</name>
<dbReference type="GO" id="GO:0036503">
    <property type="term" value="P:ERAD pathway"/>
    <property type="evidence" value="ECO:0007669"/>
    <property type="project" value="TreeGrafter"/>
</dbReference>
<feature type="domain" description="UBX" evidence="4">
    <location>
        <begin position="13"/>
        <end position="91"/>
    </location>
</feature>
<feature type="compositionally biased region" description="Polar residues" evidence="2">
    <location>
        <begin position="139"/>
        <end position="161"/>
    </location>
</feature>
<dbReference type="PANTHER" id="PTHR46424:SF1">
    <property type="entry name" value="UBX DOMAIN-CONTAINING PROTEIN 4"/>
    <property type="match status" value="1"/>
</dbReference>
<dbReference type="Gene3D" id="3.10.20.90">
    <property type="entry name" value="Phosphatidylinositol 3-kinase Catalytic Subunit, Chain A, domain 1"/>
    <property type="match status" value="1"/>
</dbReference>
<feature type="region of interest" description="Disordered" evidence="2">
    <location>
        <begin position="139"/>
        <end position="202"/>
    </location>
</feature>
<dbReference type="HOGENOM" id="CLU_090351_0_0_1"/>
<dbReference type="OMA" id="NYPRDET"/>
<organism evidence="5 6">
    <name type="scientific">Ciona savignyi</name>
    <name type="common">Pacific transparent sea squirt</name>
    <dbReference type="NCBI Taxonomy" id="51511"/>
    <lineage>
        <taxon>Eukaryota</taxon>
        <taxon>Metazoa</taxon>
        <taxon>Chordata</taxon>
        <taxon>Tunicata</taxon>
        <taxon>Ascidiacea</taxon>
        <taxon>Phlebobranchia</taxon>
        <taxon>Cionidae</taxon>
        <taxon>Ciona</taxon>
    </lineage>
</organism>
<dbReference type="PANTHER" id="PTHR46424">
    <property type="entry name" value="UBX DOMAIN-CONTAINING PROTEIN 4"/>
    <property type="match status" value="1"/>
</dbReference>
<keyword evidence="3" id="KW-1133">Transmembrane helix</keyword>
<evidence type="ECO:0000313" key="5">
    <source>
        <dbReference type="Ensembl" id="ENSCSAVP00000011760.1"/>
    </source>
</evidence>
<dbReference type="Proteomes" id="UP000007875">
    <property type="component" value="Unassembled WGS sequence"/>
</dbReference>
<dbReference type="Ensembl" id="ENSCSAVT00000011897.1">
    <property type="protein sequence ID" value="ENSCSAVP00000011760.1"/>
    <property type="gene ID" value="ENSCSAVG00000006901.1"/>
</dbReference>
<keyword evidence="6" id="KW-1185">Reference proteome</keyword>
<reference evidence="6" key="1">
    <citation type="submission" date="2003-08" db="EMBL/GenBank/DDBJ databases">
        <authorList>
            <person name="Birren B."/>
            <person name="Nusbaum C."/>
            <person name="Abebe A."/>
            <person name="Abouelleil A."/>
            <person name="Adekoya E."/>
            <person name="Ait-zahra M."/>
            <person name="Allen N."/>
            <person name="Allen T."/>
            <person name="An P."/>
            <person name="Anderson M."/>
            <person name="Anderson S."/>
            <person name="Arachchi H."/>
            <person name="Armbruster J."/>
            <person name="Bachantsang P."/>
            <person name="Baldwin J."/>
            <person name="Barry A."/>
            <person name="Bayul T."/>
            <person name="Blitshsteyn B."/>
            <person name="Bloom T."/>
            <person name="Blye J."/>
            <person name="Boguslavskiy L."/>
            <person name="Borowsky M."/>
            <person name="Boukhgalter B."/>
            <person name="Brunache A."/>
            <person name="Butler J."/>
            <person name="Calixte N."/>
            <person name="Calvo S."/>
            <person name="Camarata J."/>
            <person name="Campo K."/>
            <person name="Chang J."/>
            <person name="Cheshatsang Y."/>
            <person name="Citroen M."/>
            <person name="Collymore A."/>
            <person name="Considine T."/>
            <person name="Cook A."/>
            <person name="Cooke P."/>
            <person name="Corum B."/>
            <person name="Cuomo C."/>
            <person name="David R."/>
            <person name="Dawoe T."/>
            <person name="Degray S."/>
            <person name="Dodge S."/>
            <person name="Dooley K."/>
            <person name="Dorje P."/>
            <person name="Dorjee K."/>
            <person name="Dorris L."/>
            <person name="Duffey N."/>
            <person name="Dupes A."/>
            <person name="Elkins T."/>
            <person name="Engels R."/>
            <person name="Erickson J."/>
            <person name="Farina A."/>
            <person name="Faro S."/>
            <person name="Ferreira P."/>
            <person name="Fischer H."/>
            <person name="Fitzgerald M."/>
            <person name="Foley K."/>
            <person name="Gage D."/>
            <person name="Galagan J."/>
            <person name="Gearin G."/>
            <person name="Gnerre S."/>
            <person name="Gnirke A."/>
            <person name="Goyette A."/>
            <person name="Graham J."/>
            <person name="Grandbois E."/>
            <person name="Gyaltsen K."/>
            <person name="Hafez N."/>
            <person name="Hagopian D."/>
            <person name="Hagos B."/>
            <person name="Hall J."/>
            <person name="Hatcher B."/>
            <person name="Heller A."/>
            <person name="Higgins H."/>
            <person name="Honan T."/>
            <person name="Horn A."/>
            <person name="Houde N."/>
            <person name="Hughes L."/>
            <person name="Hulme W."/>
            <person name="Husby E."/>
            <person name="Iliev I."/>
            <person name="Jaffe D."/>
            <person name="Jones C."/>
            <person name="Kamal M."/>
            <person name="Kamat A."/>
            <person name="Kamvysselis M."/>
            <person name="Karlsson E."/>
            <person name="Kells C."/>
            <person name="Kieu A."/>
            <person name="Kisner P."/>
            <person name="Kodira C."/>
            <person name="Kulbokas E."/>
            <person name="Labutti K."/>
            <person name="Lama D."/>
            <person name="Landers T."/>
            <person name="Leger J."/>
            <person name="Levine S."/>
            <person name="Lewis D."/>
            <person name="Lewis T."/>
            <person name="Lindblad-toh K."/>
            <person name="Liu X."/>
            <person name="Lokyitsang T."/>
            <person name="Lokyitsang Y."/>
            <person name="Lucien O."/>
            <person name="Lui A."/>
            <person name="Ma L.J."/>
            <person name="Mabbitt R."/>
            <person name="Macdonald J."/>
            <person name="Maclean C."/>
            <person name="Major J."/>
            <person name="Manning J."/>
            <person name="Marabella R."/>
            <person name="Maru K."/>
            <person name="Matthews C."/>
            <person name="Mauceli E."/>
            <person name="Mccarthy M."/>
            <person name="Mcdonough S."/>
            <person name="Mcghee T."/>
            <person name="Meldrim J."/>
            <person name="Meneus L."/>
            <person name="Mesirov J."/>
            <person name="Mihalev A."/>
            <person name="Mihova T."/>
            <person name="Mikkelsen T."/>
            <person name="Mlenga V."/>
            <person name="Moru K."/>
            <person name="Mozes J."/>
            <person name="Mulrain L."/>
            <person name="Munson G."/>
            <person name="Naylor J."/>
            <person name="Newes C."/>
            <person name="Nguyen C."/>
            <person name="Nguyen N."/>
            <person name="Nguyen T."/>
            <person name="Nicol R."/>
            <person name="Nielsen C."/>
            <person name="Nizzari M."/>
            <person name="Norbu C."/>
            <person name="Norbu N."/>
            <person name="O'donnell P."/>
            <person name="Okoawo O."/>
            <person name="O'leary S."/>
            <person name="Omotosho B."/>
            <person name="O'neill K."/>
            <person name="Osman S."/>
            <person name="Parker S."/>
            <person name="Perrin D."/>
            <person name="Phunkhang P."/>
            <person name="Piqani B."/>
            <person name="Purcell S."/>
            <person name="Rachupka T."/>
            <person name="Ramasamy U."/>
            <person name="Rameau R."/>
            <person name="Ray V."/>
            <person name="Raymond C."/>
            <person name="Retta R."/>
            <person name="Richardson S."/>
            <person name="Rise C."/>
            <person name="Rodriguez J."/>
            <person name="Rogers J."/>
            <person name="Rogov P."/>
            <person name="Rutman M."/>
            <person name="Schupbach R."/>
            <person name="Seaman C."/>
            <person name="Settipalli S."/>
            <person name="Sharpe T."/>
            <person name="Sheridan J."/>
            <person name="Sherpa N."/>
            <person name="Shi J."/>
            <person name="Smirnov S."/>
            <person name="Smith C."/>
            <person name="Sougnez C."/>
            <person name="Spencer B."/>
            <person name="Stalker J."/>
            <person name="Stange-thomann N."/>
            <person name="Stavropoulos S."/>
            <person name="Stetson K."/>
            <person name="Stone C."/>
            <person name="Stone S."/>
            <person name="Stubbs M."/>
            <person name="Talamas J."/>
            <person name="Tchuinga P."/>
            <person name="Tenzing P."/>
            <person name="Tesfaye S."/>
            <person name="Theodore J."/>
            <person name="Thoulutsang Y."/>
            <person name="Topham K."/>
            <person name="Towey S."/>
            <person name="Tsamla T."/>
            <person name="Tsomo N."/>
            <person name="Vallee D."/>
            <person name="Vassiliev H."/>
            <person name="Venkataraman V."/>
            <person name="Vinson J."/>
            <person name="Vo A."/>
            <person name="Wade C."/>
            <person name="Wang S."/>
            <person name="Wangchuk T."/>
            <person name="Wangdi T."/>
            <person name="Whittaker C."/>
            <person name="Wilkinson J."/>
            <person name="Wu Y."/>
            <person name="Wyman D."/>
            <person name="Yadav S."/>
            <person name="Yang S."/>
            <person name="Yang X."/>
            <person name="Yeager S."/>
            <person name="Yee E."/>
            <person name="Young G."/>
            <person name="Zainoun J."/>
            <person name="Zembeck L."/>
            <person name="Zimmer A."/>
            <person name="Zody M."/>
            <person name="Lander E."/>
        </authorList>
    </citation>
    <scope>NUCLEOTIDE SEQUENCE [LARGE SCALE GENOMIC DNA]</scope>
</reference>
<evidence type="ECO:0000256" key="2">
    <source>
        <dbReference type="SAM" id="MobiDB-lite"/>
    </source>
</evidence>
<sequence length="202" mass="22812">MQMTQEEQEKKREREKIARIQYRLPDGSSVTRNYPRDETLGSAIADLRNQPVQIPENFRLSMGIPRRIFSQEDERVSLGDLGLTPSASVLVQPVNNKKIQPKQDGMMAQCLAYVIMFLSFPLKIVSYIWSAIFGPQQSTSNEVVGGTSQSGDIRTGSGTQSVRRRNVPDKPVKRDGKTHRLSDVKRKDDDEATWNGNSTQQM</sequence>
<evidence type="ECO:0000256" key="1">
    <source>
        <dbReference type="ARBA" id="ARBA00040925"/>
    </source>
</evidence>
<proteinExistence type="predicted"/>
<keyword evidence="3" id="KW-0472">Membrane</keyword>